<dbReference type="Proteomes" id="UP000002009">
    <property type="component" value="Chromosome 16"/>
</dbReference>
<dbReference type="RefSeq" id="XP_002506647.1">
    <property type="nucleotide sequence ID" value="XM_002506601.1"/>
</dbReference>
<proteinExistence type="predicted"/>
<dbReference type="GeneID" id="8249732"/>
<dbReference type="KEGG" id="mis:MICPUN_104494"/>
<sequence length="305" mass="32330">MDAKAKALFRQRAAQRAAVNASQGRPAKTQRTGDSTFAPGGSSVMPPPPPRPASVPSSSAPPAGFFDAETEPKPTTGGKRGRSEAPAGEGTDVLAMVMGGGDDDDDDGDDGDAAGAGAGNNAAAPKPFVLPPPSKPVADSLKDLKGDSALAFLHPDVLKAGDKPPFGFFEAAARSDKERAATERAKARTADEEMAAFEAEIADDVEALEEREHEEAEERAYERIVELVEEQKIADKHLDELKAKMREVKERAAAAAAEAKAAKETETEVGTGEEALSDIDSDEEREFEEFANDWRGLRTRPSSTR</sequence>
<protein>
    <submittedName>
        <fullName evidence="2">Uncharacterized protein</fullName>
    </submittedName>
</protein>
<evidence type="ECO:0000313" key="2">
    <source>
        <dbReference type="EMBL" id="ACO67905.1"/>
    </source>
</evidence>
<feature type="compositionally biased region" description="Acidic residues" evidence="1">
    <location>
        <begin position="275"/>
        <end position="291"/>
    </location>
</feature>
<dbReference type="AlphaFoldDB" id="C1EIR2"/>
<evidence type="ECO:0000313" key="3">
    <source>
        <dbReference type="Proteomes" id="UP000002009"/>
    </source>
</evidence>
<dbReference type="InParanoid" id="C1EIR2"/>
<feature type="region of interest" description="Disordered" evidence="1">
    <location>
        <begin position="1"/>
        <end position="141"/>
    </location>
</feature>
<feature type="region of interest" description="Disordered" evidence="1">
    <location>
        <begin position="257"/>
        <end position="305"/>
    </location>
</feature>
<reference evidence="2 3" key="1">
    <citation type="journal article" date="2009" name="Science">
        <title>Green evolution and dynamic adaptations revealed by genomes of the marine picoeukaryotes Micromonas.</title>
        <authorList>
            <person name="Worden A.Z."/>
            <person name="Lee J.H."/>
            <person name="Mock T."/>
            <person name="Rouze P."/>
            <person name="Simmons M.P."/>
            <person name="Aerts A.L."/>
            <person name="Allen A.E."/>
            <person name="Cuvelier M.L."/>
            <person name="Derelle E."/>
            <person name="Everett M.V."/>
            <person name="Foulon E."/>
            <person name="Grimwood J."/>
            <person name="Gundlach H."/>
            <person name="Henrissat B."/>
            <person name="Napoli C."/>
            <person name="McDonald S.M."/>
            <person name="Parker M.S."/>
            <person name="Rombauts S."/>
            <person name="Salamov A."/>
            <person name="Von Dassow P."/>
            <person name="Badger J.H."/>
            <person name="Coutinho P.M."/>
            <person name="Demir E."/>
            <person name="Dubchak I."/>
            <person name="Gentemann C."/>
            <person name="Eikrem W."/>
            <person name="Gready J.E."/>
            <person name="John U."/>
            <person name="Lanier W."/>
            <person name="Lindquist E.A."/>
            <person name="Lucas S."/>
            <person name="Mayer K.F."/>
            <person name="Moreau H."/>
            <person name="Not F."/>
            <person name="Otillar R."/>
            <person name="Panaud O."/>
            <person name="Pangilinan J."/>
            <person name="Paulsen I."/>
            <person name="Piegu B."/>
            <person name="Poliakov A."/>
            <person name="Robbens S."/>
            <person name="Schmutz J."/>
            <person name="Toulza E."/>
            <person name="Wyss T."/>
            <person name="Zelensky A."/>
            <person name="Zhou K."/>
            <person name="Armbrust E.V."/>
            <person name="Bhattacharya D."/>
            <person name="Goodenough U.W."/>
            <person name="Van de Peer Y."/>
            <person name="Grigoriev I.V."/>
        </authorList>
    </citation>
    <scope>NUCLEOTIDE SEQUENCE [LARGE SCALE GENOMIC DNA]</scope>
    <source>
        <strain evidence="3">RCC299 / NOUM17</strain>
    </source>
</reference>
<feature type="compositionally biased region" description="Low complexity" evidence="1">
    <location>
        <begin position="54"/>
        <end position="64"/>
    </location>
</feature>
<feature type="compositionally biased region" description="Acidic residues" evidence="1">
    <location>
        <begin position="101"/>
        <end position="112"/>
    </location>
</feature>
<keyword evidence="3" id="KW-1185">Reference proteome</keyword>
<accession>C1EIR2</accession>
<organism evidence="2 3">
    <name type="scientific">Micromonas commoda (strain RCC299 / NOUM17 / CCMP2709)</name>
    <name type="common">Picoplanktonic green alga</name>
    <dbReference type="NCBI Taxonomy" id="296587"/>
    <lineage>
        <taxon>Eukaryota</taxon>
        <taxon>Viridiplantae</taxon>
        <taxon>Chlorophyta</taxon>
        <taxon>Mamiellophyceae</taxon>
        <taxon>Mamiellales</taxon>
        <taxon>Mamiellaceae</taxon>
        <taxon>Micromonas</taxon>
    </lineage>
</organism>
<dbReference type="OMA" id="EEFANDW"/>
<evidence type="ECO:0000256" key="1">
    <source>
        <dbReference type="SAM" id="MobiDB-lite"/>
    </source>
</evidence>
<feature type="compositionally biased region" description="Low complexity" evidence="1">
    <location>
        <begin position="113"/>
        <end position="127"/>
    </location>
</feature>
<name>C1EIR2_MICCC</name>
<dbReference type="EMBL" id="CP001334">
    <property type="protein sequence ID" value="ACO67905.1"/>
    <property type="molecule type" value="Genomic_DNA"/>
</dbReference>
<feature type="compositionally biased region" description="Low complexity" evidence="1">
    <location>
        <begin position="1"/>
        <end position="18"/>
    </location>
</feature>
<gene>
    <name evidence="2" type="ORF">MICPUN_104494</name>
</gene>